<accession>A0A4Z0BYB3</accession>
<feature type="compositionally biased region" description="Low complexity" evidence="1">
    <location>
        <begin position="166"/>
        <end position="182"/>
    </location>
</feature>
<protein>
    <submittedName>
        <fullName evidence="2">BON domain-containing protein</fullName>
    </submittedName>
</protein>
<evidence type="ECO:0000313" key="3">
    <source>
        <dbReference type="Proteomes" id="UP000297564"/>
    </source>
</evidence>
<organism evidence="2 3">
    <name type="scientific">Ramlibacter rhizophilus</name>
    <dbReference type="NCBI Taxonomy" id="1781167"/>
    <lineage>
        <taxon>Bacteria</taxon>
        <taxon>Pseudomonadati</taxon>
        <taxon>Pseudomonadota</taxon>
        <taxon>Betaproteobacteria</taxon>
        <taxon>Burkholderiales</taxon>
        <taxon>Comamonadaceae</taxon>
        <taxon>Ramlibacter</taxon>
    </lineage>
</organism>
<gene>
    <name evidence="2" type="ORF">EZ242_00775</name>
</gene>
<keyword evidence="3" id="KW-1185">Reference proteome</keyword>
<dbReference type="RefSeq" id="WP_135283209.1">
    <property type="nucleotide sequence ID" value="NZ_SMLL01000001.1"/>
</dbReference>
<dbReference type="OrthoDB" id="9006525at2"/>
<evidence type="ECO:0000256" key="1">
    <source>
        <dbReference type="SAM" id="MobiDB-lite"/>
    </source>
</evidence>
<sequence length="182" mass="19913">MNKLISAATAFAAGLVAMYLLDAQSGRRRRAVLRDKTVSSARMALHRGQQQAQHLANQARGFAATRRLDRVSHRPPQSDQQLHERIRATLGRHVSHPHAVHVEVEHGEVTLTGDVLRHEIVPLLDALSGMAGIARLDNRLQEHAEAGRIPSLQGGGRRGEPERDTSSQANTAAQAPQPTAWH</sequence>
<dbReference type="EMBL" id="SMLL01000001">
    <property type="protein sequence ID" value="TFZ04327.1"/>
    <property type="molecule type" value="Genomic_DNA"/>
</dbReference>
<reference evidence="2 3" key="1">
    <citation type="submission" date="2019-03" db="EMBL/GenBank/DDBJ databases">
        <title>Ramlibacter rhizophilus CCTCC AB2015357, whole genome shotgun sequence.</title>
        <authorList>
            <person name="Zhang X."/>
            <person name="Feng G."/>
            <person name="Zhu H."/>
        </authorList>
    </citation>
    <scope>NUCLEOTIDE SEQUENCE [LARGE SCALE GENOMIC DNA]</scope>
    <source>
        <strain evidence="2 3">CCTCC AB2015357</strain>
    </source>
</reference>
<evidence type="ECO:0000313" key="2">
    <source>
        <dbReference type="EMBL" id="TFZ04327.1"/>
    </source>
</evidence>
<name>A0A4Z0BYB3_9BURK</name>
<proteinExistence type="predicted"/>
<dbReference type="Proteomes" id="UP000297564">
    <property type="component" value="Unassembled WGS sequence"/>
</dbReference>
<comment type="caution">
    <text evidence="2">The sequence shown here is derived from an EMBL/GenBank/DDBJ whole genome shotgun (WGS) entry which is preliminary data.</text>
</comment>
<feature type="region of interest" description="Disordered" evidence="1">
    <location>
        <begin position="144"/>
        <end position="182"/>
    </location>
</feature>
<dbReference type="AlphaFoldDB" id="A0A4Z0BYB3"/>